<protein>
    <submittedName>
        <fullName evidence="2">Uncharacterized protein</fullName>
    </submittedName>
</protein>
<dbReference type="Proteomes" id="UP000823674">
    <property type="component" value="Chromosome A05"/>
</dbReference>
<dbReference type="EMBL" id="JADBGQ010000005">
    <property type="protein sequence ID" value="KAG5397763.1"/>
    <property type="molecule type" value="Genomic_DNA"/>
</dbReference>
<reference evidence="2 3" key="1">
    <citation type="submission" date="2021-03" db="EMBL/GenBank/DDBJ databases">
        <authorList>
            <person name="King G.J."/>
            <person name="Bancroft I."/>
            <person name="Baten A."/>
            <person name="Bloomfield J."/>
            <person name="Borpatragohain P."/>
            <person name="He Z."/>
            <person name="Irish N."/>
            <person name="Irwin J."/>
            <person name="Liu K."/>
            <person name="Mauleon R.P."/>
            <person name="Moore J."/>
            <person name="Morris R."/>
            <person name="Ostergaard L."/>
            <person name="Wang B."/>
            <person name="Wells R."/>
        </authorList>
    </citation>
    <scope>NUCLEOTIDE SEQUENCE [LARGE SCALE GENOMIC DNA]</scope>
    <source>
        <strain evidence="2">R-o-18</strain>
        <tissue evidence="2">Leaf</tissue>
    </source>
</reference>
<feature type="compositionally biased region" description="Basic and acidic residues" evidence="1">
    <location>
        <begin position="7"/>
        <end position="26"/>
    </location>
</feature>
<feature type="compositionally biased region" description="Basic and acidic residues" evidence="1">
    <location>
        <begin position="202"/>
        <end position="214"/>
    </location>
</feature>
<accession>A0ABQ7MG98</accession>
<feature type="compositionally biased region" description="Polar residues" evidence="1">
    <location>
        <begin position="31"/>
        <end position="58"/>
    </location>
</feature>
<feature type="region of interest" description="Disordered" evidence="1">
    <location>
        <begin position="1"/>
        <end position="73"/>
    </location>
</feature>
<keyword evidence="3" id="KW-1185">Reference proteome</keyword>
<comment type="caution">
    <text evidence="2">The sequence shown here is derived from an EMBL/GenBank/DDBJ whole genome shotgun (WGS) entry which is preliminary data.</text>
</comment>
<feature type="region of interest" description="Disordered" evidence="1">
    <location>
        <begin position="202"/>
        <end position="295"/>
    </location>
</feature>
<proteinExistence type="predicted"/>
<sequence length="1188" mass="134386">MPSGTRSNKEKDLLFSDDPAHLERTIRRGQRSTSLDATTSSSIDTHNQPSTDTRPSSSIDHKRSTTIDTTPRTSIDTVSSKMVNIIILTQDVNGNLYDQAGHLRNATVVRNEKLEEGDFEIESSMSLGGSQWCRPMSMNSHRSTDHDEDRWTDYSSHRSTSSAKSTECNAVRILTHEEFAAKHPHPPSPFYDKIDRSVEPTIDRQSESDVDRHNTPPIDRQAPLTYRVRLPSIDNDYINALRPPPKPLANPPEPKPNPLNSSPESVQEEQEAEGRRLRKRKEKIPKDLKREANDKEMDGFTKRVLRIPIEKPFDEAYFTHRKVINSVDYGKELGFIGACHCGAEYESEYETEYSESIDTPTFPSIDSNESTVTDDRNNTSLDVMHPVDHFASPNHCYQHFAFQPPSKRGHDDYSIGSWADSGFHESFAVDTVITSPNEEYTEEYDEDYWKERAIEMSLQDERLETLKFTNTFPTSFDAVHSTSVDTHPRPAKQPLTSIDTRTGTSIDIRAAAKIQEQENIPSLSRFKDTYINRFAPPKPPTHIRANTQAKKMNTLPSTSTENSMKSNHLKNTSSAEITLPSIDATVSTSIDTTINPNLSISKLNDYANIDYGFLTPDEFGIFRDPDGNARAMDGRILQVSREDITDILQVANGPDNLFSQQRGTPDVIQTDPNNHVGVATTEINPDLSRQPKGQASIDGTTKTSIDRVTSTSIDRDNSTLIDRRYDCGNRAFDMYGARKFTWEQRDEYGVYRDECGHARGLAGEMIPVTKDDIRKLLERASLFEESHICLPQYATPFTLTRLAPELYTKEEIDEMVFGICGAQEKLGEELKSLQLEKEATTSASIDTLHATSIDVSLPTAQIPAEPQCSTQHMDEWEVSYINTRINGVYCPLNNNVDWLSTKIELLQQDLDTIRKKDQQPATSIDICIFTSLDAKVSAMNERLRTYEDMHDRFISPVMIYLNKLSSQLLHTQKDIENITNQSFLQAKSASIDRLRGSWIDGKKAVELLPYTAAEVDKITSKIYTALDTMEERLDKRCDDIYFPFDNKISGLQKEVKAIQRQLAAQHQISASIDRTRAKSIDGNSPRSTNEHIIASIDAESTPIGEQLIHKTVESMQKELTELSAYAYDNIGWHQVSIDNVQERLQNISTVLEKMDDKWTRNDEATRNSTKYANADQPINYTLALNRMK</sequence>
<evidence type="ECO:0000313" key="3">
    <source>
        <dbReference type="Proteomes" id="UP000823674"/>
    </source>
</evidence>
<feature type="compositionally biased region" description="Pro residues" evidence="1">
    <location>
        <begin position="242"/>
        <end position="257"/>
    </location>
</feature>
<organism evidence="2 3">
    <name type="scientific">Brassica rapa subsp. trilocularis</name>
    <dbReference type="NCBI Taxonomy" id="1813537"/>
    <lineage>
        <taxon>Eukaryota</taxon>
        <taxon>Viridiplantae</taxon>
        <taxon>Streptophyta</taxon>
        <taxon>Embryophyta</taxon>
        <taxon>Tracheophyta</taxon>
        <taxon>Spermatophyta</taxon>
        <taxon>Magnoliopsida</taxon>
        <taxon>eudicotyledons</taxon>
        <taxon>Gunneridae</taxon>
        <taxon>Pentapetalae</taxon>
        <taxon>rosids</taxon>
        <taxon>malvids</taxon>
        <taxon>Brassicales</taxon>
        <taxon>Brassicaceae</taxon>
        <taxon>Brassiceae</taxon>
        <taxon>Brassica</taxon>
    </lineage>
</organism>
<evidence type="ECO:0000313" key="2">
    <source>
        <dbReference type="EMBL" id="KAG5397763.1"/>
    </source>
</evidence>
<name>A0ABQ7MG98_BRACM</name>
<gene>
    <name evidence="2" type="primary">A05g506420.1_BraROA</name>
    <name evidence="2" type="ORF">IGI04_019577</name>
</gene>
<feature type="compositionally biased region" description="Basic and acidic residues" evidence="1">
    <location>
        <begin position="284"/>
        <end position="295"/>
    </location>
</feature>
<evidence type="ECO:0000256" key="1">
    <source>
        <dbReference type="SAM" id="MobiDB-lite"/>
    </source>
</evidence>